<feature type="region of interest" description="Disordered" evidence="2">
    <location>
        <begin position="28"/>
        <end position="57"/>
    </location>
</feature>
<keyword evidence="1 3" id="KW-0732">Signal</keyword>
<protein>
    <recommendedName>
        <fullName evidence="6">Pollen Ole e 1 allergen and extensin family protein</fullName>
    </recommendedName>
</protein>
<evidence type="ECO:0000313" key="5">
    <source>
        <dbReference type="Proteomes" id="UP000237105"/>
    </source>
</evidence>
<dbReference type="AlphaFoldDB" id="A0A2P5AVF5"/>
<dbReference type="GO" id="GO:0071944">
    <property type="term" value="C:cell periphery"/>
    <property type="evidence" value="ECO:0007669"/>
    <property type="project" value="TreeGrafter"/>
</dbReference>
<evidence type="ECO:0000256" key="1">
    <source>
        <dbReference type="ARBA" id="ARBA00022729"/>
    </source>
</evidence>
<dbReference type="PANTHER" id="PTHR33470:SF40">
    <property type="entry name" value="PROTEIN SEED AND ROOT HAIR PROTECTIVE PROTEIN"/>
    <property type="match status" value="1"/>
</dbReference>
<dbReference type="Pfam" id="PF01190">
    <property type="entry name" value="Pollen_Ole_e_1"/>
    <property type="match status" value="1"/>
</dbReference>
<evidence type="ECO:0000256" key="3">
    <source>
        <dbReference type="SAM" id="SignalP"/>
    </source>
</evidence>
<reference evidence="5" key="1">
    <citation type="submission" date="2016-06" db="EMBL/GenBank/DDBJ databases">
        <title>Parallel loss of symbiosis genes in relatives of nitrogen-fixing non-legume Parasponia.</title>
        <authorList>
            <person name="Van Velzen R."/>
            <person name="Holmer R."/>
            <person name="Bu F."/>
            <person name="Rutten L."/>
            <person name="Van Zeijl A."/>
            <person name="Liu W."/>
            <person name="Santuari L."/>
            <person name="Cao Q."/>
            <person name="Sharma T."/>
            <person name="Shen D."/>
            <person name="Roswanjaya Y."/>
            <person name="Wardhani T."/>
            <person name="Kalhor M.S."/>
            <person name="Jansen J."/>
            <person name="Van den Hoogen J."/>
            <person name="Gungor B."/>
            <person name="Hartog M."/>
            <person name="Hontelez J."/>
            <person name="Verver J."/>
            <person name="Yang W.-C."/>
            <person name="Schijlen E."/>
            <person name="Repin R."/>
            <person name="Schilthuizen M."/>
            <person name="Schranz E."/>
            <person name="Heidstra R."/>
            <person name="Miyata K."/>
            <person name="Fedorova E."/>
            <person name="Kohlen W."/>
            <person name="Bisseling T."/>
            <person name="Smit S."/>
            <person name="Geurts R."/>
        </authorList>
    </citation>
    <scope>NUCLEOTIDE SEQUENCE [LARGE SCALE GENOMIC DNA]</scope>
    <source>
        <strain evidence="5">cv. WU1-14</strain>
    </source>
</reference>
<dbReference type="STRING" id="3476.A0A2P5AVF5"/>
<feature type="chain" id="PRO_5015133628" description="Pollen Ole e 1 allergen and extensin family protein" evidence="3">
    <location>
        <begin position="22"/>
        <end position="231"/>
    </location>
</feature>
<feature type="signal peptide" evidence="3">
    <location>
        <begin position="1"/>
        <end position="21"/>
    </location>
</feature>
<accession>A0A2P5AVF5</accession>
<gene>
    <name evidence="4" type="ORF">PanWU01x14_296600</name>
</gene>
<dbReference type="PANTHER" id="PTHR33470">
    <property type="entry name" value="OS01G0164075 PROTEIN"/>
    <property type="match status" value="1"/>
</dbReference>
<proteinExistence type="predicted"/>
<evidence type="ECO:0008006" key="6">
    <source>
        <dbReference type="Google" id="ProtNLM"/>
    </source>
</evidence>
<dbReference type="GO" id="GO:0009723">
    <property type="term" value="P:response to ethylene"/>
    <property type="evidence" value="ECO:0007669"/>
    <property type="project" value="TreeGrafter"/>
</dbReference>
<feature type="compositionally biased region" description="Acidic residues" evidence="2">
    <location>
        <begin position="48"/>
        <end position="57"/>
    </location>
</feature>
<dbReference type="EMBL" id="JXTB01000436">
    <property type="protein sequence ID" value="PON40524.1"/>
    <property type="molecule type" value="Genomic_DNA"/>
</dbReference>
<organism evidence="4 5">
    <name type="scientific">Parasponia andersonii</name>
    <name type="common">Sponia andersonii</name>
    <dbReference type="NCBI Taxonomy" id="3476"/>
    <lineage>
        <taxon>Eukaryota</taxon>
        <taxon>Viridiplantae</taxon>
        <taxon>Streptophyta</taxon>
        <taxon>Embryophyta</taxon>
        <taxon>Tracheophyta</taxon>
        <taxon>Spermatophyta</taxon>
        <taxon>Magnoliopsida</taxon>
        <taxon>eudicotyledons</taxon>
        <taxon>Gunneridae</taxon>
        <taxon>Pentapetalae</taxon>
        <taxon>rosids</taxon>
        <taxon>fabids</taxon>
        <taxon>Rosales</taxon>
        <taxon>Cannabaceae</taxon>
        <taxon>Parasponia</taxon>
    </lineage>
</organism>
<evidence type="ECO:0000313" key="4">
    <source>
        <dbReference type="EMBL" id="PON40524.1"/>
    </source>
</evidence>
<keyword evidence="5" id="KW-1185">Reference proteome</keyword>
<dbReference type="OrthoDB" id="1847243at2759"/>
<evidence type="ECO:0000256" key="2">
    <source>
        <dbReference type="SAM" id="MobiDB-lite"/>
    </source>
</evidence>
<comment type="caution">
    <text evidence="4">The sequence shown here is derived from an EMBL/GenBank/DDBJ whole genome shotgun (WGS) entry which is preliminary data.</text>
</comment>
<sequence length="231" mass="25744">MARSFFCSVILLSLLIVLASAVNYENGPKPEVVDDQQKQVELTPQEPEYSESDQELEAEDLEDELLNHDESFNVDHIPIPTTPNSDHYINNYLNTIGVQGIILCKSGDKYTPLVGAVTRITCLAKDENGYERAPFSLLSHKTDERGFFLVTWSLKEVLGTEKKSKLKECKVFLHESPLGSSCKVPTDVNDGVSGALLSSFRFLPEKVMALYTVGPFIYTSQPNYSVPNGNY</sequence>
<name>A0A2P5AVF5_PARAD</name>
<dbReference type="Proteomes" id="UP000237105">
    <property type="component" value="Unassembled WGS sequence"/>
</dbReference>